<dbReference type="Proteomes" id="UP000041254">
    <property type="component" value="Unassembled WGS sequence"/>
</dbReference>
<dbReference type="Pfam" id="PF21034">
    <property type="entry name" value="BCAS3_WD40"/>
    <property type="match status" value="1"/>
</dbReference>
<feature type="compositionally biased region" description="Basic and acidic residues" evidence="1">
    <location>
        <begin position="862"/>
        <end position="872"/>
    </location>
</feature>
<evidence type="ECO:0000259" key="2">
    <source>
        <dbReference type="Pfam" id="PF21034"/>
    </source>
</evidence>
<feature type="region of interest" description="Disordered" evidence="1">
    <location>
        <begin position="238"/>
        <end position="264"/>
    </location>
</feature>
<feature type="region of interest" description="Disordered" evidence="1">
    <location>
        <begin position="462"/>
        <end position="500"/>
    </location>
</feature>
<feature type="region of interest" description="Disordered" evidence="1">
    <location>
        <begin position="862"/>
        <end position="905"/>
    </location>
</feature>
<sequence>MNVHYAMSSLSSYINDFSSFIPGSVKTAAGLHKQISLDVCHITWMHFQWADWAGNKQPPRLYLALGYQDGFQIWDVTDADDMREIVSRKDQPIAFLKLLPLPDESPRSTGVDHQEAPPGEREGETDNRARGGATRVPPLHPQNAPMVAYVHGGATLVRLLSMSRQEVVSLLRLPHLISGLEATSKVLAVAMRGQIALFNACTFQSEVTLSTAPSPSPAFAIGPRWLAYNAHPPPPSLPPATHTHTHIHPLPPRSRSNHHLPDRHFVVGSAPGALSDRLSAGLQYLGQVGQRTLDSLLMPSQGHHHGSAAGVGGVSVGAGKRVGVGGSREGEGRTGHVVVRDIDTMEIVAAFDTHQSEPLSLLTFDPTGLLLFSCTPTGHTIQAHRAVLAHDDRHGEARLVDKDRAGRPSLTFEPLFTLNRGITPALITAITFSRDSRLIVVSSAKGTSHFFVLPPSLSPPLPLPSHTRHTRSHHTDRPTHFSPPPSLPYRDRQRSSGVGVGSDGMVVINAAARIKLGSTLLQEGLHPKCAILSLPSPSSLSLYVATRAGLLHHYGVTITPAVTPQSDRQHHTDAVPIALHPSSTDNDSPEVSVALLKCVPMWRPHKHFNEKVVPLGVPETGGTDGEDGARDKSERSDGRWLSYVETSTCLRPDRPLWMSPQLKLFRYHHPPPPPSQASTPLTTPRSDTDNKDDSSTSRQPRPPSIFTSTSINRMVREGEVPQRVAVVLKRGRGEEPLVHYEGGRGDENMQSLLAGALRTPLATPPSPRRHCVHHRGQQDGAAAMDELHMSETDEDTEGMGVDRDGFQMLPSSSIPVPSPNTSIMTGNPNFVSPPCGHHNGSPSPHRGLIMGAAAELGKRVMEERDRERRRASEALAGDEGLPVSEAALPASRPVPVVIKEKCHRD</sequence>
<dbReference type="Gene3D" id="2.130.10.10">
    <property type="entry name" value="YVTN repeat-like/Quinoprotein amine dehydrogenase"/>
    <property type="match status" value="1"/>
</dbReference>
<feature type="domain" description="BCAS3 WD40" evidence="2">
    <location>
        <begin position="333"/>
        <end position="456"/>
    </location>
</feature>
<feature type="compositionally biased region" description="Basic and acidic residues" evidence="1">
    <location>
        <begin position="104"/>
        <end position="129"/>
    </location>
</feature>
<dbReference type="InterPro" id="IPR045142">
    <property type="entry name" value="BCAS3-like"/>
</dbReference>
<dbReference type="InterPro" id="IPR048382">
    <property type="entry name" value="BCAS3_WD40"/>
</dbReference>
<feature type="compositionally biased region" description="Basic and acidic residues" evidence="1">
    <location>
        <begin position="686"/>
        <end position="695"/>
    </location>
</feature>
<reference evidence="3 4" key="1">
    <citation type="submission" date="2014-11" db="EMBL/GenBank/DDBJ databases">
        <authorList>
            <person name="Zhu J."/>
            <person name="Qi W."/>
            <person name="Song R."/>
        </authorList>
    </citation>
    <scope>NUCLEOTIDE SEQUENCE [LARGE SCALE GENOMIC DNA]</scope>
</reference>
<feature type="compositionally biased region" description="Basic and acidic residues" evidence="1">
    <location>
        <begin position="627"/>
        <end position="638"/>
    </location>
</feature>
<dbReference type="GO" id="GO:0042594">
    <property type="term" value="P:response to starvation"/>
    <property type="evidence" value="ECO:0007669"/>
    <property type="project" value="TreeGrafter"/>
</dbReference>
<gene>
    <name evidence="3" type="ORF">Vbra_21421</name>
</gene>
<feature type="region of interest" description="Disordered" evidence="1">
    <location>
        <begin position="667"/>
        <end position="717"/>
    </location>
</feature>
<dbReference type="GO" id="GO:0005737">
    <property type="term" value="C:cytoplasm"/>
    <property type="evidence" value="ECO:0007669"/>
    <property type="project" value="TreeGrafter"/>
</dbReference>
<dbReference type="VEuPathDB" id="CryptoDB:Vbra_21421"/>
<evidence type="ECO:0000313" key="4">
    <source>
        <dbReference type="Proteomes" id="UP000041254"/>
    </source>
</evidence>
<dbReference type="InterPro" id="IPR036322">
    <property type="entry name" value="WD40_repeat_dom_sf"/>
</dbReference>
<proteinExistence type="predicted"/>
<protein>
    <recommendedName>
        <fullName evidence="2">BCAS3 WD40 domain-containing protein</fullName>
    </recommendedName>
</protein>
<accession>A0A0G4FLH6</accession>
<evidence type="ECO:0000256" key="1">
    <source>
        <dbReference type="SAM" id="MobiDB-lite"/>
    </source>
</evidence>
<name>A0A0G4FLH6_VITBC</name>
<organism evidence="3 4">
    <name type="scientific">Vitrella brassicaformis (strain CCMP3155)</name>
    <dbReference type="NCBI Taxonomy" id="1169540"/>
    <lineage>
        <taxon>Eukaryota</taxon>
        <taxon>Sar</taxon>
        <taxon>Alveolata</taxon>
        <taxon>Colpodellida</taxon>
        <taxon>Vitrellaceae</taxon>
        <taxon>Vitrella</taxon>
    </lineage>
</organism>
<dbReference type="InParanoid" id="A0A0G4FLH6"/>
<keyword evidence="4" id="KW-1185">Reference proteome</keyword>
<dbReference type="EMBL" id="CDMY01000456">
    <property type="protein sequence ID" value="CEM14624.1"/>
    <property type="molecule type" value="Genomic_DNA"/>
</dbReference>
<feature type="region of interest" description="Disordered" evidence="1">
    <location>
        <begin position="101"/>
        <end position="140"/>
    </location>
</feature>
<dbReference type="PANTHER" id="PTHR13268:SF0">
    <property type="entry name" value="BCAS3 MICROTUBULE ASSOCIATED CELL MIGRATION FACTOR"/>
    <property type="match status" value="1"/>
</dbReference>
<feature type="region of interest" description="Disordered" evidence="1">
    <location>
        <begin position="614"/>
        <end position="638"/>
    </location>
</feature>
<evidence type="ECO:0000313" key="3">
    <source>
        <dbReference type="EMBL" id="CEM14624.1"/>
    </source>
</evidence>
<dbReference type="OrthoDB" id="25778at2759"/>
<dbReference type="InterPro" id="IPR015943">
    <property type="entry name" value="WD40/YVTN_repeat-like_dom_sf"/>
</dbReference>
<dbReference type="GO" id="GO:0006914">
    <property type="term" value="P:autophagy"/>
    <property type="evidence" value="ECO:0007669"/>
    <property type="project" value="InterPro"/>
</dbReference>
<dbReference type="AlphaFoldDB" id="A0A0G4FLH6"/>
<dbReference type="OMA" id="ITHAHIC"/>
<dbReference type="SUPFAM" id="SSF50978">
    <property type="entry name" value="WD40 repeat-like"/>
    <property type="match status" value="1"/>
</dbReference>
<dbReference type="PANTHER" id="PTHR13268">
    <property type="entry name" value="BREAST CARCINOMA AMPLIFIED SEQUENCE 3"/>
    <property type="match status" value="1"/>
</dbReference>